<dbReference type="PANTHER" id="PTHR30251:SF2">
    <property type="entry name" value="FIMBRIAL CHAPERONE YADV-RELATED"/>
    <property type="match status" value="1"/>
</dbReference>
<comment type="caution">
    <text evidence="12">The sequence shown here is derived from an EMBL/GenBank/DDBJ whole genome shotgun (WGS) entry which is preliminary data.</text>
</comment>
<dbReference type="PANTHER" id="PTHR30251">
    <property type="entry name" value="PILUS ASSEMBLY CHAPERONE"/>
    <property type="match status" value="1"/>
</dbReference>
<keyword evidence="5" id="KW-0574">Periplasm</keyword>
<dbReference type="Pfam" id="PF02753">
    <property type="entry name" value="PapD_C"/>
    <property type="match status" value="1"/>
</dbReference>
<dbReference type="Gene3D" id="2.60.40.10">
    <property type="entry name" value="Immunoglobulins"/>
    <property type="match status" value="2"/>
</dbReference>
<dbReference type="InterPro" id="IPR016148">
    <property type="entry name" value="Pili_assmbl_chaperone_C"/>
</dbReference>
<feature type="chain" id="PRO_5017052028" evidence="9">
    <location>
        <begin position="26"/>
        <end position="248"/>
    </location>
</feature>
<comment type="subcellular location">
    <subcellularLocation>
        <location evidence="1 8">Periplasm</location>
    </subcellularLocation>
</comment>
<dbReference type="GO" id="GO:0030288">
    <property type="term" value="C:outer membrane-bounded periplasmic space"/>
    <property type="evidence" value="ECO:0007669"/>
    <property type="project" value="InterPro"/>
</dbReference>
<keyword evidence="3" id="KW-1029">Fimbrium biogenesis</keyword>
<evidence type="ECO:0000256" key="8">
    <source>
        <dbReference type="RuleBase" id="RU003918"/>
    </source>
</evidence>
<dbReference type="InterPro" id="IPR018046">
    <property type="entry name" value="Pili_assmbl_chaperone_CS"/>
</dbReference>
<reference evidence="12 13" key="1">
    <citation type="submission" date="2018-07" db="EMBL/GenBank/DDBJ databases">
        <title>Dyella monticola sp. nov. and Dyella psychrodurans sp. nov. isolated from monsoon evergreen broad-leaved forest soil of Dinghu Mountain, China.</title>
        <authorList>
            <person name="Gao Z."/>
            <person name="Qiu L."/>
        </authorList>
    </citation>
    <scope>NUCLEOTIDE SEQUENCE [LARGE SCALE GENOMIC DNA]</scope>
    <source>
        <strain evidence="12 13">4G-K06</strain>
    </source>
</reference>
<organism evidence="12 13">
    <name type="scientific">Dyella monticola</name>
    <dbReference type="NCBI Taxonomy" id="1927958"/>
    <lineage>
        <taxon>Bacteria</taxon>
        <taxon>Pseudomonadati</taxon>
        <taxon>Pseudomonadota</taxon>
        <taxon>Gammaproteobacteria</taxon>
        <taxon>Lysobacterales</taxon>
        <taxon>Rhodanobacteraceae</taxon>
        <taxon>Dyella</taxon>
    </lineage>
</organism>
<evidence type="ECO:0000256" key="6">
    <source>
        <dbReference type="ARBA" id="ARBA00023186"/>
    </source>
</evidence>
<gene>
    <name evidence="12" type="ORF">DWU98_06380</name>
</gene>
<evidence type="ECO:0000259" key="10">
    <source>
        <dbReference type="Pfam" id="PF00345"/>
    </source>
</evidence>
<dbReference type="InterPro" id="IPR008962">
    <property type="entry name" value="PapD-like_sf"/>
</dbReference>
<dbReference type="SUPFAM" id="SSF49354">
    <property type="entry name" value="PapD-like"/>
    <property type="match status" value="1"/>
</dbReference>
<dbReference type="SUPFAM" id="SSF49584">
    <property type="entry name" value="Periplasmic chaperone C-domain"/>
    <property type="match status" value="1"/>
</dbReference>
<dbReference type="Pfam" id="PF00345">
    <property type="entry name" value="PapD_N"/>
    <property type="match status" value="1"/>
</dbReference>
<dbReference type="RefSeq" id="WP_115494684.1">
    <property type="nucleotide sequence ID" value="NZ_QRBE01000003.1"/>
</dbReference>
<evidence type="ECO:0000256" key="7">
    <source>
        <dbReference type="ARBA" id="ARBA00023319"/>
    </source>
</evidence>
<dbReference type="PRINTS" id="PR00969">
    <property type="entry name" value="CHAPERONPILI"/>
</dbReference>
<name>A0A370X4J5_9GAMM</name>
<evidence type="ECO:0000256" key="2">
    <source>
        <dbReference type="ARBA" id="ARBA00007399"/>
    </source>
</evidence>
<proteinExistence type="inferred from homology"/>
<evidence type="ECO:0000256" key="4">
    <source>
        <dbReference type="ARBA" id="ARBA00022729"/>
    </source>
</evidence>
<keyword evidence="4 9" id="KW-0732">Signal</keyword>
<evidence type="ECO:0000313" key="13">
    <source>
        <dbReference type="Proteomes" id="UP000254258"/>
    </source>
</evidence>
<keyword evidence="6 8" id="KW-0143">Chaperone</keyword>
<dbReference type="OrthoDB" id="9131059at2"/>
<evidence type="ECO:0000256" key="9">
    <source>
        <dbReference type="SAM" id="SignalP"/>
    </source>
</evidence>
<feature type="domain" description="Pili assembly chaperone N-terminal" evidence="10">
    <location>
        <begin position="27"/>
        <end position="148"/>
    </location>
</feature>
<evidence type="ECO:0000256" key="5">
    <source>
        <dbReference type="ARBA" id="ARBA00022764"/>
    </source>
</evidence>
<dbReference type="InterPro" id="IPR016147">
    <property type="entry name" value="Pili_assmbl_chaperone_N"/>
</dbReference>
<dbReference type="Proteomes" id="UP000254258">
    <property type="component" value="Unassembled WGS sequence"/>
</dbReference>
<sequence>MRYVLRYAMVGVLFVAGGFAARAHADVVISGTRVIYPSQEKEVTVKLNNQGSSPMLVQVWMDDGDDKVTPEKAKTPFTLMPPMFRMEPGKGQAVRVVYTGESLPADKETLFWFNMLEVPPKPKDTEGRNLLQFAFRTRIKFIFRPANLAGIPGDAYKQLSWKLVNDKNGKGLALQATNASSYYVNFAHVGLKINSQREVDQGGMVAPGATAVFPLSKVRDRPSGDVKATFDVINDYGAVAEHDVALGS</sequence>
<evidence type="ECO:0000313" key="12">
    <source>
        <dbReference type="EMBL" id="RDS83135.1"/>
    </source>
</evidence>
<dbReference type="InterPro" id="IPR036316">
    <property type="entry name" value="Pili_assmbl_chap_C_dom_sf"/>
</dbReference>
<dbReference type="PROSITE" id="PS00635">
    <property type="entry name" value="PILI_CHAPERONE"/>
    <property type="match status" value="1"/>
</dbReference>
<dbReference type="InterPro" id="IPR050643">
    <property type="entry name" value="Periplasmic_pilus_chap"/>
</dbReference>
<comment type="similarity">
    <text evidence="2 8">Belongs to the periplasmic pilus chaperone family.</text>
</comment>
<accession>A0A370X4J5</accession>
<dbReference type="InterPro" id="IPR001829">
    <property type="entry name" value="Pili_assmbl_chaperone_bac"/>
</dbReference>
<keyword evidence="7" id="KW-0393">Immunoglobulin domain</keyword>
<evidence type="ECO:0000256" key="1">
    <source>
        <dbReference type="ARBA" id="ARBA00004418"/>
    </source>
</evidence>
<evidence type="ECO:0000259" key="11">
    <source>
        <dbReference type="Pfam" id="PF02753"/>
    </source>
</evidence>
<evidence type="ECO:0000256" key="3">
    <source>
        <dbReference type="ARBA" id="ARBA00022558"/>
    </source>
</evidence>
<dbReference type="InterPro" id="IPR013783">
    <property type="entry name" value="Ig-like_fold"/>
</dbReference>
<dbReference type="GO" id="GO:0071555">
    <property type="term" value="P:cell wall organization"/>
    <property type="evidence" value="ECO:0007669"/>
    <property type="project" value="InterPro"/>
</dbReference>
<dbReference type="EMBL" id="QRBE01000003">
    <property type="protein sequence ID" value="RDS83135.1"/>
    <property type="molecule type" value="Genomic_DNA"/>
</dbReference>
<protein>
    <submittedName>
        <fullName evidence="12">Molecular chaperone</fullName>
    </submittedName>
</protein>
<keyword evidence="13" id="KW-1185">Reference proteome</keyword>
<dbReference type="FunFam" id="2.60.40.10:FF:000458">
    <property type="entry name" value="Molecular chaperone FimC"/>
    <property type="match status" value="1"/>
</dbReference>
<dbReference type="AlphaFoldDB" id="A0A370X4J5"/>
<feature type="domain" description="Pili assembly chaperone C-terminal" evidence="11">
    <location>
        <begin position="177"/>
        <end position="239"/>
    </location>
</feature>
<feature type="signal peptide" evidence="9">
    <location>
        <begin position="1"/>
        <end position="25"/>
    </location>
</feature>